<name>A0A444VMQ0_9FLAO</name>
<comment type="caution">
    <text evidence="2">The sequence shown here is derived from an EMBL/GenBank/DDBJ whole genome shotgun (WGS) entry which is preliminary data.</text>
</comment>
<feature type="transmembrane region" description="Helical" evidence="1">
    <location>
        <begin position="138"/>
        <end position="157"/>
    </location>
</feature>
<dbReference type="AlphaFoldDB" id="A0A444VMQ0"/>
<evidence type="ECO:0000256" key="1">
    <source>
        <dbReference type="SAM" id="Phobius"/>
    </source>
</evidence>
<evidence type="ECO:0008006" key="4">
    <source>
        <dbReference type="Google" id="ProtNLM"/>
    </source>
</evidence>
<accession>A0A444VMQ0</accession>
<protein>
    <recommendedName>
        <fullName evidence="4">DUF4271 domain-containing protein</fullName>
    </recommendedName>
</protein>
<feature type="transmembrane region" description="Helical" evidence="1">
    <location>
        <begin position="163"/>
        <end position="183"/>
    </location>
</feature>
<dbReference type="InterPro" id="IPR025367">
    <property type="entry name" value="DUF4271"/>
</dbReference>
<evidence type="ECO:0000313" key="3">
    <source>
        <dbReference type="Proteomes" id="UP000290261"/>
    </source>
</evidence>
<sequence length="218" mass="24956">MIPVEKTINSLDWMTIVLFVGLLILALGKYLYHSKFFNFVILPFNDKYVLLHNKKGQLLNWFHILLTLFQLVNLSLFVFIALSIFNAMPEGNPLTVFFVLMGFLALFQLLKFAVQFLKAYAFNTQELVSGLIFSKTSYFNYGSLILCVANTILIYILKDSKTVVYTAIVLILLINGIGIVKLLKNYQKAVFPYFVYFILYLCALEIAPLVIIGSYLKD</sequence>
<keyword evidence="3" id="KW-1185">Reference proteome</keyword>
<keyword evidence="1" id="KW-0472">Membrane</keyword>
<organism evidence="2 3">
    <name type="scientific">Flagellimonas olearia</name>
    <dbReference type="NCBI Taxonomy" id="552546"/>
    <lineage>
        <taxon>Bacteria</taxon>
        <taxon>Pseudomonadati</taxon>
        <taxon>Bacteroidota</taxon>
        <taxon>Flavobacteriia</taxon>
        <taxon>Flavobacteriales</taxon>
        <taxon>Flavobacteriaceae</taxon>
        <taxon>Flagellimonas</taxon>
    </lineage>
</organism>
<reference evidence="2 3" key="1">
    <citation type="submission" date="2014-04" db="EMBL/GenBank/DDBJ databases">
        <title>Whole genome of Muricauda olearia.</title>
        <authorList>
            <person name="Zhang X.-H."/>
            <person name="Tang K."/>
        </authorList>
    </citation>
    <scope>NUCLEOTIDE SEQUENCE [LARGE SCALE GENOMIC DNA]</scope>
    <source>
        <strain evidence="2 3">Th120</strain>
    </source>
</reference>
<feature type="transmembrane region" description="Helical" evidence="1">
    <location>
        <begin position="190"/>
        <end position="216"/>
    </location>
</feature>
<gene>
    <name evidence="2" type="ORF">DN53_09175</name>
</gene>
<feature type="transmembrane region" description="Helical" evidence="1">
    <location>
        <begin position="61"/>
        <end position="85"/>
    </location>
</feature>
<dbReference type="Pfam" id="PF14093">
    <property type="entry name" value="DUF4271"/>
    <property type="match status" value="1"/>
</dbReference>
<feature type="transmembrane region" description="Helical" evidence="1">
    <location>
        <begin position="13"/>
        <end position="32"/>
    </location>
</feature>
<proteinExistence type="predicted"/>
<dbReference type="EMBL" id="JJMP01000003">
    <property type="protein sequence ID" value="RYC52046.1"/>
    <property type="molecule type" value="Genomic_DNA"/>
</dbReference>
<keyword evidence="1" id="KW-1133">Transmembrane helix</keyword>
<evidence type="ECO:0000313" key="2">
    <source>
        <dbReference type="EMBL" id="RYC52046.1"/>
    </source>
</evidence>
<dbReference type="Proteomes" id="UP000290261">
    <property type="component" value="Unassembled WGS sequence"/>
</dbReference>
<keyword evidence="1" id="KW-0812">Transmembrane</keyword>
<feature type="transmembrane region" description="Helical" evidence="1">
    <location>
        <begin position="97"/>
        <end position="117"/>
    </location>
</feature>